<protein>
    <submittedName>
        <fullName evidence="2">Pilus assembly protein Flp/PilA</fullName>
    </submittedName>
</protein>
<dbReference type="AlphaFoldDB" id="A0A1G9A3I9"/>
<evidence type="ECO:0000313" key="3">
    <source>
        <dbReference type="Proteomes" id="UP000198629"/>
    </source>
</evidence>
<feature type="transmembrane region" description="Helical" evidence="1">
    <location>
        <begin position="21"/>
        <end position="39"/>
    </location>
</feature>
<gene>
    <name evidence="2" type="ORF">SAMN05192566_0670</name>
</gene>
<reference evidence="3" key="1">
    <citation type="submission" date="2016-10" db="EMBL/GenBank/DDBJ databases">
        <authorList>
            <person name="Varghese N."/>
            <person name="Submissions S."/>
        </authorList>
    </citation>
    <scope>NUCLEOTIDE SEQUENCE [LARGE SCALE GENOMIC DNA]</scope>
    <source>
        <strain evidence="3">CBMB127</strain>
    </source>
</reference>
<keyword evidence="3" id="KW-1185">Reference proteome</keyword>
<keyword evidence="1" id="KW-1133">Transmembrane helix</keyword>
<dbReference type="RefSeq" id="WP_091469862.1">
    <property type="nucleotide sequence ID" value="NZ_FNFX01000001.1"/>
</dbReference>
<dbReference type="Proteomes" id="UP000198629">
    <property type="component" value="Unassembled WGS sequence"/>
</dbReference>
<keyword evidence="1" id="KW-0472">Membrane</keyword>
<dbReference type="STRING" id="492660.SAMN05192566_0670"/>
<proteinExistence type="predicted"/>
<dbReference type="InterPro" id="IPR007047">
    <property type="entry name" value="Flp_Fap"/>
</dbReference>
<dbReference type="EMBL" id="FNFX01000001">
    <property type="protein sequence ID" value="SDK21923.1"/>
    <property type="molecule type" value="Genomic_DNA"/>
</dbReference>
<accession>A0A1G9A3I9</accession>
<evidence type="ECO:0000313" key="2">
    <source>
        <dbReference type="EMBL" id="SDK21923.1"/>
    </source>
</evidence>
<organism evidence="2 3">
    <name type="scientific">Methylophilus rhizosphaerae</name>
    <dbReference type="NCBI Taxonomy" id="492660"/>
    <lineage>
        <taxon>Bacteria</taxon>
        <taxon>Pseudomonadati</taxon>
        <taxon>Pseudomonadota</taxon>
        <taxon>Betaproteobacteria</taxon>
        <taxon>Nitrosomonadales</taxon>
        <taxon>Methylophilaceae</taxon>
        <taxon>Methylophilus</taxon>
    </lineage>
</organism>
<dbReference type="Pfam" id="PF04964">
    <property type="entry name" value="Flp_Fap"/>
    <property type="match status" value="1"/>
</dbReference>
<sequence>MSNIIKAAIKKFVRNEEGASGIEYALVAAMVALVLVALIPDISGAVKGIFGKIETALTTANTAN</sequence>
<keyword evidence="1" id="KW-0812">Transmembrane</keyword>
<evidence type="ECO:0000256" key="1">
    <source>
        <dbReference type="SAM" id="Phobius"/>
    </source>
</evidence>
<name>A0A1G9A3I9_9PROT</name>